<comment type="cofactor">
    <cofactor evidence="1">
        <name>Mg(2+)</name>
        <dbReference type="ChEBI" id="CHEBI:18420"/>
    </cofactor>
</comment>
<dbReference type="FunFam" id="1.20.120.1780:FF:000001">
    <property type="entry name" value="4-hydroxybenzoate octaprenyltransferase"/>
    <property type="match status" value="1"/>
</dbReference>
<comment type="subcellular location">
    <subcellularLocation>
        <location evidence="2">Membrane</location>
        <topology evidence="2">Multi-pass membrane protein</topology>
    </subcellularLocation>
</comment>
<comment type="caution">
    <text evidence="10">The sequence shown here is derived from an EMBL/GenBank/DDBJ whole genome shotgun (WGS) entry which is preliminary data.</text>
</comment>
<dbReference type="InterPro" id="IPR030470">
    <property type="entry name" value="UbiA_prenylTrfase_CS"/>
</dbReference>
<dbReference type="PROSITE" id="PS00943">
    <property type="entry name" value="UBIA"/>
    <property type="match status" value="1"/>
</dbReference>
<keyword evidence="5" id="KW-0808">Transferase</keyword>
<evidence type="ECO:0000256" key="8">
    <source>
        <dbReference type="ARBA" id="ARBA00023136"/>
    </source>
</evidence>
<dbReference type="Proteomes" id="UP000565441">
    <property type="component" value="Unassembled WGS sequence"/>
</dbReference>
<dbReference type="AlphaFoldDB" id="A0A8H5MB48"/>
<dbReference type="Pfam" id="PF01040">
    <property type="entry name" value="UbiA"/>
    <property type="match status" value="1"/>
</dbReference>
<dbReference type="InterPro" id="IPR039653">
    <property type="entry name" value="Prenyltransferase"/>
</dbReference>
<keyword evidence="6 9" id="KW-0812">Transmembrane</keyword>
<feature type="transmembrane region" description="Helical" evidence="9">
    <location>
        <begin position="142"/>
        <end position="161"/>
    </location>
</feature>
<feature type="transmembrane region" description="Helical" evidence="9">
    <location>
        <begin position="116"/>
        <end position="136"/>
    </location>
</feature>
<dbReference type="Gene3D" id="1.20.120.1780">
    <property type="entry name" value="UbiA prenyltransferase"/>
    <property type="match status" value="1"/>
</dbReference>
<keyword evidence="7 9" id="KW-1133">Transmembrane helix</keyword>
<reference evidence="10 11" key="1">
    <citation type="journal article" date="2020" name="ISME J.">
        <title>Uncovering the hidden diversity of litter-decomposition mechanisms in mushroom-forming fungi.</title>
        <authorList>
            <person name="Floudas D."/>
            <person name="Bentzer J."/>
            <person name="Ahren D."/>
            <person name="Johansson T."/>
            <person name="Persson P."/>
            <person name="Tunlid A."/>
        </authorList>
    </citation>
    <scope>NUCLEOTIDE SEQUENCE [LARGE SCALE GENOMIC DNA]</scope>
    <source>
        <strain evidence="10 11">CBS 661.87</strain>
    </source>
</reference>
<evidence type="ECO:0000256" key="6">
    <source>
        <dbReference type="ARBA" id="ARBA00022692"/>
    </source>
</evidence>
<dbReference type="PANTHER" id="PTHR11048">
    <property type="entry name" value="PRENYLTRANSFERASES"/>
    <property type="match status" value="1"/>
</dbReference>
<organism evidence="10 11">
    <name type="scientific">Tricholomella constricta</name>
    <dbReference type="NCBI Taxonomy" id="117010"/>
    <lineage>
        <taxon>Eukaryota</taxon>
        <taxon>Fungi</taxon>
        <taxon>Dikarya</taxon>
        <taxon>Basidiomycota</taxon>
        <taxon>Agaricomycotina</taxon>
        <taxon>Agaricomycetes</taxon>
        <taxon>Agaricomycetidae</taxon>
        <taxon>Agaricales</taxon>
        <taxon>Tricholomatineae</taxon>
        <taxon>Lyophyllaceae</taxon>
        <taxon>Tricholomella</taxon>
    </lineage>
</organism>
<feature type="transmembrane region" description="Helical" evidence="9">
    <location>
        <begin position="67"/>
        <end position="95"/>
    </location>
</feature>
<dbReference type="InterPro" id="IPR044878">
    <property type="entry name" value="UbiA_sf"/>
</dbReference>
<dbReference type="GO" id="GO:0005886">
    <property type="term" value="C:plasma membrane"/>
    <property type="evidence" value="ECO:0007669"/>
    <property type="project" value="TreeGrafter"/>
</dbReference>
<evidence type="ECO:0000256" key="4">
    <source>
        <dbReference type="ARBA" id="ARBA00005985"/>
    </source>
</evidence>
<dbReference type="GO" id="GO:0006744">
    <property type="term" value="P:ubiquinone biosynthetic process"/>
    <property type="evidence" value="ECO:0007669"/>
    <property type="project" value="TreeGrafter"/>
</dbReference>
<dbReference type="InterPro" id="IPR000537">
    <property type="entry name" value="UbiA_prenyltransferase"/>
</dbReference>
<comment type="similarity">
    <text evidence="4">Belongs to the UbiA prenyltransferase family.</text>
</comment>
<evidence type="ECO:0000313" key="10">
    <source>
        <dbReference type="EMBL" id="KAF5387186.1"/>
    </source>
</evidence>
<proteinExistence type="inferred from homology"/>
<feature type="transmembrane region" description="Helical" evidence="9">
    <location>
        <begin position="42"/>
        <end position="61"/>
    </location>
</feature>
<evidence type="ECO:0000256" key="5">
    <source>
        <dbReference type="ARBA" id="ARBA00022679"/>
    </source>
</evidence>
<dbReference type="PANTHER" id="PTHR11048:SF28">
    <property type="entry name" value="4-HYDROXYBENZOATE POLYPRENYLTRANSFERASE, MITOCHONDRIAL"/>
    <property type="match status" value="1"/>
</dbReference>
<feature type="transmembrane region" description="Helical" evidence="9">
    <location>
        <begin position="240"/>
        <end position="258"/>
    </location>
</feature>
<dbReference type="FunFam" id="1.10.357.140:FF:000008">
    <property type="entry name" value="4-hydroxybenzoate octaprenyltransferase"/>
    <property type="match status" value="1"/>
</dbReference>
<dbReference type="Gene3D" id="1.10.357.140">
    <property type="entry name" value="UbiA prenyltransferase"/>
    <property type="match status" value="1"/>
</dbReference>
<evidence type="ECO:0000256" key="1">
    <source>
        <dbReference type="ARBA" id="ARBA00001946"/>
    </source>
</evidence>
<keyword evidence="8 9" id="KW-0472">Membrane</keyword>
<feature type="transmembrane region" description="Helical" evidence="9">
    <location>
        <begin position="193"/>
        <end position="209"/>
    </location>
</feature>
<evidence type="ECO:0008006" key="12">
    <source>
        <dbReference type="Google" id="ProtNLM"/>
    </source>
</evidence>
<feature type="transmembrane region" description="Helical" evidence="9">
    <location>
        <begin position="170"/>
        <end position="187"/>
    </location>
</feature>
<evidence type="ECO:0000256" key="9">
    <source>
        <dbReference type="SAM" id="Phobius"/>
    </source>
</evidence>
<evidence type="ECO:0000256" key="3">
    <source>
        <dbReference type="ARBA" id="ARBA00005179"/>
    </source>
</evidence>
<comment type="pathway">
    <text evidence="3">Secondary metabolite biosynthesis.</text>
</comment>
<dbReference type="CDD" id="cd13959">
    <property type="entry name" value="PT_UbiA_COQ2"/>
    <property type="match status" value="1"/>
</dbReference>
<dbReference type="OrthoDB" id="18170at2759"/>
<accession>A0A8H5MB48</accession>
<evidence type="ECO:0000313" key="11">
    <source>
        <dbReference type="Proteomes" id="UP000565441"/>
    </source>
</evidence>
<protein>
    <recommendedName>
        <fullName evidence="12">Para-hydroxybenzoate--polyprenyltransferase</fullName>
    </recommendedName>
</protein>
<evidence type="ECO:0000256" key="7">
    <source>
        <dbReference type="ARBA" id="ARBA00022989"/>
    </source>
</evidence>
<feature type="transmembrane region" description="Helical" evidence="9">
    <location>
        <begin position="278"/>
        <end position="296"/>
    </location>
</feature>
<sequence length="301" mass="33589">MENRREASQPLITEYFSNFSLNKVCKEFNLKPWVDLTRASKFAGTMVVFWPFAWGLTMAARTISMPIVNFCSLMVVGLIGAFLSHSAGCVWNDILDRHFDAKVDRTKHRPVASGKVSVLGASLFLCAHLVILIFMIWDVNRLAWTVGLLALFPLTGIYPFMKRVTYWPQAWLGIAINIGISMSWAIATSTIPPSSLVLSAGCFFWTLWYDTIYACQDKKDDVNAGVKSTALLFGSHVKQVLAVFGSMMIGGLTISGIMNNQSLPFYLFSSCWHTFEANGFYFGAVVEAGLVFDYLTHLTRP</sequence>
<gene>
    <name evidence="10" type="ORF">D9615_001585</name>
</gene>
<dbReference type="EMBL" id="JAACJP010000002">
    <property type="protein sequence ID" value="KAF5387186.1"/>
    <property type="molecule type" value="Genomic_DNA"/>
</dbReference>
<dbReference type="GO" id="GO:0016765">
    <property type="term" value="F:transferase activity, transferring alkyl or aryl (other than methyl) groups"/>
    <property type="evidence" value="ECO:0007669"/>
    <property type="project" value="InterPro"/>
</dbReference>
<name>A0A8H5MB48_9AGAR</name>
<keyword evidence="11" id="KW-1185">Reference proteome</keyword>
<evidence type="ECO:0000256" key="2">
    <source>
        <dbReference type="ARBA" id="ARBA00004141"/>
    </source>
</evidence>